<organism evidence="4 5">
    <name type="scientific">Lactarius akahatsu</name>
    <dbReference type="NCBI Taxonomy" id="416441"/>
    <lineage>
        <taxon>Eukaryota</taxon>
        <taxon>Fungi</taxon>
        <taxon>Dikarya</taxon>
        <taxon>Basidiomycota</taxon>
        <taxon>Agaricomycotina</taxon>
        <taxon>Agaricomycetes</taxon>
        <taxon>Russulales</taxon>
        <taxon>Russulaceae</taxon>
        <taxon>Lactarius</taxon>
    </lineage>
</organism>
<dbReference type="InterPro" id="IPR045338">
    <property type="entry name" value="DUF6535"/>
</dbReference>
<proteinExistence type="predicted"/>
<keyword evidence="2" id="KW-0812">Transmembrane</keyword>
<feature type="compositionally biased region" description="Low complexity" evidence="1">
    <location>
        <begin position="754"/>
        <end position="764"/>
    </location>
</feature>
<dbReference type="Proteomes" id="UP001201163">
    <property type="component" value="Unassembled WGS sequence"/>
</dbReference>
<feature type="transmembrane region" description="Helical" evidence="2">
    <location>
        <begin position="237"/>
        <end position="261"/>
    </location>
</feature>
<evidence type="ECO:0000313" key="5">
    <source>
        <dbReference type="Proteomes" id="UP001201163"/>
    </source>
</evidence>
<keyword evidence="2" id="KW-1133">Transmembrane helix</keyword>
<evidence type="ECO:0000256" key="1">
    <source>
        <dbReference type="SAM" id="MobiDB-lite"/>
    </source>
</evidence>
<feature type="domain" description="DUF6535" evidence="3">
    <location>
        <begin position="55"/>
        <end position="230"/>
    </location>
</feature>
<dbReference type="AlphaFoldDB" id="A0AAD4LH42"/>
<evidence type="ECO:0000256" key="2">
    <source>
        <dbReference type="SAM" id="Phobius"/>
    </source>
</evidence>
<keyword evidence="2" id="KW-0472">Membrane</keyword>
<accession>A0AAD4LH42</accession>
<dbReference type="EMBL" id="JAKELL010000027">
    <property type="protein sequence ID" value="KAH8991200.1"/>
    <property type="molecule type" value="Genomic_DNA"/>
</dbReference>
<feature type="transmembrane region" description="Helical" evidence="2">
    <location>
        <begin position="141"/>
        <end position="167"/>
    </location>
</feature>
<reference evidence="4" key="1">
    <citation type="submission" date="2022-01" db="EMBL/GenBank/DDBJ databases">
        <title>Comparative genomics reveals a dynamic genome evolution in the ectomycorrhizal milk-cap (Lactarius) mushrooms.</title>
        <authorList>
            <consortium name="DOE Joint Genome Institute"/>
            <person name="Lebreton A."/>
            <person name="Tang N."/>
            <person name="Kuo A."/>
            <person name="LaButti K."/>
            <person name="Drula E."/>
            <person name="Barry K."/>
            <person name="Clum A."/>
            <person name="Lipzen A."/>
            <person name="Mousain D."/>
            <person name="Ng V."/>
            <person name="Wang R."/>
            <person name="Wang X."/>
            <person name="Dai Y."/>
            <person name="Henrissat B."/>
            <person name="Grigoriev I.V."/>
            <person name="Guerin-Laguette A."/>
            <person name="Yu F."/>
            <person name="Martin F.M."/>
        </authorList>
    </citation>
    <scope>NUCLEOTIDE SEQUENCE</scope>
    <source>
        <strain evidence="4">QP</strain>
    </source>
</reference>
<feature type="region of interest" description="Disordered" evidence="1">
    <location>
        <begin position="746"/>
        <end position="784"/>
    </location>
</feature>
<keyword evidence="5" id="KW-1185">Reference proteome</keyword>
<name>A0AAD4LH42_9AGAM</name>
<gene>
    <name evidence="4" type="ORF">EDB92DRAFT_683700</name>
</gene>
<sequence length="784" mass="87323">MYCVKSTLAILLVRPRIVTMARIAPQQPPLQNACGCTAAPKETTYSDSSGAIFSMYITRALEFDDENVENWKGGADGILVFTGIFSATVATFIAMSYPNLQQDPNVTTQSILIKISQQLATTNGTIPAASSSDQSSFTPSAWVVFVNSVWFLSLVLSLTCALIATLLQQWARRYLQMIQRNHPPHVRAHIREYFSRGARRFRIFWLVEALPFLLLISVLLFFAGLLAFAFLANRTAACITATIVGFCILSYIALTLMPLKYHDCPYHTPFTSLIWYTAQLIPLSYVSFVYHCKKLWYDHIGEDSQETVKSFRDRQEKMLKSLSDGRIPKLESSAKLPSMHIYKKTLVRTLNWLSEDRELEKFVTGIPGLCESEALATHDSGDTHRPIRDVLAALPGPTSFHASLPWSIIQLAQRAFTSKLPKSVRQPRTRACLKALYYIPGAIRDVLAPYAAEKNHSSKILPLLNSSESLEIINELQNTPNDDIALPVRCVAAVVAAYMITSPAPTTPNVGFIWDDDTGKQFLTKRVGGGAGADGVVSPMYHLRSDTARVQNIVRFLEDIKDTLGKLNKQWWTSDNADQIRLKRKELSATRRDHAEEYRSGHRKFDQQLEGDRASPAFVPATQLDLITLTLEILARDPLTDISTSQREALWVAYEEFKQVAFTHAGEQAKEQRLGQPLGRSRVRSQLEQEVLAWIETQAADGFETVKRALESLWPPTNGTQAPPQIAFLPSTSTNGVTRARNVALPPSPMELASSPSYSGPTSSARPFLTPSRQDIESHGTVTC</sequence>
<evidence type="ECO:0000259" key="3">
    <source>
        <dbReference type="Pfam" id="PF20153"/>
    </source>
</evidence>
<comment type="caution">
    <text evidence="4">The sequence shown here is derived from an EMBL/GenBank/DDBJ whole genome shotgun (WGS) entry which is preliminary data.</text>
</comment>
<evidence type="ECO:0000313" key="4">
    <source>
        <dbReference type="EMBL" id="KAH8991200.1"/>
    </source>
</evidence>
<feature type="transmembrane region" description="Helical" evidence="2">
    <location>
        <begin position="78"/>
        <end position="97"/>
    </location>
</feature>
<protein>
    <recommendedName>
        <fullName evidence="3">DUF6535 domain-containing protein</fullName>
    </recommendedName>
</protein>
<feature type="transmembrane region" description="Helical" evidence="2">
    <location>
        <begin position="273"/>
        <end position="290"/>
    </location>
</feature>
<dbReference type="Pfam" id="PF20153">
    <property type="entry name" value="DUF6535"/>
    <property type="match status" value="1"/>
</dbReference>
<feature type="transmembrane region" description="Helical" evidence="2">
    <location>
        <begin position="203"/>
        <end position="231"/>
    </location>
</feature>